<organism evidence="1 2">
    <name type="scientific">Ancylostoma ceylanicum</name>
    <dbReference type="NCBI Taxonomy" id="53326"/>
    <lineage>
        <taxon>Eukaryota</taxon>
        <taxon>Metazoa</taxon>
        <taxon>Ecdysozoa</taxon>
        <taxon>Nematoda</taxon>
        <taxon>Chromadorea</taxon>
        <taxon>Rhabditida</taxon>
        <taxon>Rhabditina</taxon>
        <taxon>Rhabditomorpha</taxon>
        <taxon>Strongyloidea</taxon>
        <taxon>Ancylostomatidae</taxon>
        <taxon>Ancylostomatinae</taxon>
        <taxon>Ancylostoma</taxon>
    </lineage>
</organism>
<gene>
    <name evidence="1" type="primary">Acey_s0137.g2030</name>
    <name evidence="1" type="ORF">Y032_0137g2030</name>
</gene>
<comment type="caution">
    <text evidence="1">The sequence shown here is derived from an EMBL/GenBank/DDBJ whole genome shotgun (WGS) entry which is preliminary data.</text>
</comment>
<dbReference type="AlphaFoldDB" id="A0A016T4Z7"/>
<protein>
    <submittedName>
        <fullName evidence="1">Uncharacterized protein</fullName>
    </submittedName>
</protein>
<evidence type="ECO:0000313" key="2">
    <source>
        <dbReference type="Proteomes" id="UP000024635"/>
    </source>
</evidence>
<evidence type="ECO:0000313" key="1">
    <source>
        <dbReference type="EMBL" id="EYB97800.1"/>
    </source>
</evidence>
<reference evidence="2" key="1">
    <citation type="journal article" date="2015" name="Nat. Genet.">
        <title>The genome and transcriptome of the zoonotic hookworm Ancylostoma ceylanicum identify infection-specific gene families.</title>
        <authorList>
            <person name="Schwarz E.M."/>
            <person name="Hu Y."/>
            <person name="Antoshechkin I."/>
            <person name="Miller M.M."/>
            <person name="Sternberg P.W."/>
            <person name="Aroian R.V."/>
        </authorList>
    </citation>
    <scope>NUCLEOTIDE SEQUENCE</scope>
    <source>
        <strain evidence="2">HY135</strain>
    </source>
</reference>
<accession>A0A016T4Z7</accession>
<dbReference type="EMBL" id="JARK01001473">
    <property type="protein sequence ID" value="EYB97800.1"/>
    <property type="molecule type" value="Genomic_DNA"/>
</dbReference>
<keyword evidence="2" id="KW-1185">Reference proteome</keyword>
<sequence>MNTPTPTPLCCIFRISAQLSVSFASSKPPQSILWLLTHNELQTVVGKKHIGFPPCLFPTGPLPRCSRQPECPRPGPAPCLRPFGVPRSCTLVR</sequence>
<proteinExistence type="predicted"/>
<dbReference type="Proteomes" id="UP000024635">
    <property type="component" value="Unassembled WGS sequence"/>
</dbReference>
<name>A0A016T4Z7_9BILA</name>